<feature type="binding site" evidence="9">
    <location>
        <position position="163"/>
    </location>
    <ligand>
        <name>Zn(2+)</name>
        <dbReference type="ChEBI" id="CHEBI:29105"/>
    </ligand>
</feature>
<keyword evidence="14" id="KW-1185">Reference proteome</keyword>
<feature type="domain" description="Beta-galactosidase C-terminal" evidence="12">
    <location>
        <begin position="628"/>
        <end position="686"/>
    </location>
</feature>
<dbReference type="Pfam" id="PF08533">
    <property type="entry name" value="Glyco_hydro_42C"/>
    <property type="match status" value="1"/>
</dbReference>
<dbReference type="InterPro" id="IPR013780">
    <property type="entry name" value="Glyco_hydro_b"/>
</dbReference>
<reference evidence="13" key="1">
    <citation type="journal article" date="2014" name="Int. J. Syst. Evol. Microbiol.">
        <title>Complete genome sequence of Corynebacterium casei LMG S-19264T (=DSM 44701T), isolated from a smear-ripened cheese.</title>
        <authorList>
            <consortium name="US DOE Joint Genome Institute (JGI-PGF)"/>
            <person name="Walter F."/>
            <person name="Albersmeier A."/>
            <person name="Kalinowski J."/>
            <person name="Ruckert C."/>
        </authorList>
    </citation>
    <scope>NUCLEOTIDE SEQUENCE</scope>
    <source>
        <strain evidence="13">JCM 18487</strain>
    </source>
</reference>
<dbReference type="Gene3D" id="2.60.40.1180">
    <property type="entry name" value="Golgi alpha-mannosidase II"/>
    <property type="match status" value="1"/>
</dbReference>
<keyword evidence="5 6" id="KW-0326">Glycosidase</keyword>
<evidence type="ECO:0000256" key="6">
    <source>
        <dbReference type="PIRNR" id="PIRNR001084"/>
    </source>
</evidence>
<feature type="binding site" evidence="9">
    <location>
        <position position="123"/>
    </location>
    <ligand>
        <name>Zn(2+)</name>
        <dbReference type="ChEBI" id="CHEBI:29105"/>
    </ligand>
</feature>
<evidence type="ECO:0000256" key="2">
    <source>
        <dbReference type="ARBA" id="ARBA00005940"/>
    </source>
</evidence>
<comment type="catalytic activity">
    <reaction evidence="1 6">
        <text>Hydrolysis of terminal non-reducing beta-D-galactose residues in beta-D-galactosides.</text>
        <dbReference type="EC" id="3.2.1.23"/>
    </reaction>
</comment>
<feature type="binding site" evidence="9">
    <location>
        <position position="165"/>
    </location>
    <ligand>
        <name>Zn(2+)</name>
        <dbReference type="ChEBI" id="CHEBI:29105"/>
    </ligand>
</feature>
<dbReference type="EC" id="3.2.1.23" evidence="3 6"/>
<feature type="binding site" evidence="9">
    <location>
        <position position="168"/>
    </location>
    <ligand>
        <name>Zn(2+)</name>
        <dbReference type="ChEBI" id="CHEBI:29105"/>
    </ligand>
</feature>
<evidence type="ECO:0000259" key="10">
    <source>
        <dbReference type="Pfam" id="PF02449"/>
    </source>
</evidence>
<protein>
    <recommendedName>
        <fullName evidence="3 6">Beta-galactosidase</fullName>
        <shortName evidence="6">Beta-gal</shortName>
        <ecNumber evidence="3 6">3.2.1.23</ecNumber>
    </recommendedName>
</protein>
<dbReference type="InterPro" id="IPR003476">
    <property type="entry name" value="Glyco_hydro_42"/>
</dbReference>
<comment type="similarity">
    <text evidence="2 6">Belongs to the glycosyl hydrolase 42 family.</text>
</comment>
<dbReference type="CDD" id="cd03143">
    <property type="entry name" value="A4_beta-galactosidase_middle_domain"/>
    <property type="match status" value="1"/>
</dbReference>
<feature type="domain" description="Beta-galactosidase trimerisation" evidence="11">
    <location>
        <begin position="406"/>
        <end position="617"/>
    </location>
</feature>
<dbReference type="Pfam" id="PF02449">
    <property type="entry name" value="Glyco_hydro_42"/>
    <property type="match status" value="1"/>
</dbReference>
<sequence length="706" mass="80007">MGQKFPPIHPQLPRFLHGADYNPDQWLNRPDILDEDIRLMKLAKCNVMSVGIFSWAALEPEEGVFRFEWLDRVLDRLAENGIYVFLATPSGARPAWMSQKYPEVLRVGANRVRILHGLRHNHCYTSPVYREKVRIINTKLAERYAYHPAVIGWHISNEYGGECHCDLCQAAFRTWLKQKYKTLDALNEAWWTAFWSHTFTDWDQIESPAPHGEHLIHGMNLDWKRFVTDQTVDFCRHEIAPLKAVRPDLPVTTNMMEAYEGLNYWKFADVLDVISWDSYPRWHEAGDDCSGQASWVAMIHDIKRAMKGGRPFMLMESTPSTTNWQPVSKLKRPGMHLLASLQAVAHGADTVQYFQWRKSRGASEKFHGAVVDHCGHEHTRVFQEVKQVGEVLEKLAEVVGTSVQPEVAIVFDWENRWAVKDAQGPRNAGIHYEETVHAHYRAFWSMGIPVDVVDMDADFSKYKLVVAPMLYMVRGDAGRRLEAFVAAGGVLVATYWSGIVDEHDLCFLGGFPGPLRRVLGIWSEEIDALYDHDRNRLVMAPDNALGLAGEYEVRELCDLIHLEGAEALAFYGDDFYAGRPALTVNRFGRGAAYYLAARAREPFYADFYRQLVAQHGIHRVLDAELPPGVTAQLRTDGDQDYVFVMNFRATPQQVVLGTGSFTDVVAGTEVRGTLHLPGFGVCVLRRANDGAFRPPAGASEQSLLHV</sequence>
<dbReference type="InterPro" id="IPR029062">
    <property type="entry name" value="Class_I_gatase-like"/>
</dbReference>
<dbReference type="GO" id="GO:0046872">
    <property type="term" value="F:metal ion binding"/>
    <property type="evidence" value="ECO:0007669"/>
    <property type="project" value="UniProtKB-KW"/>
</dbReference>
<comment type="caution">
    <text evidence="13">The sequence shown here is derived from an EMBL/GenBank/DDBJ whole genome shotgun (WGS) entry which is preliminary data.</text>
</comment>
<dbReference type="Gene3D" id="3.40.50.880">
    <property type="match status" value="1"/>
</dbReference>
<evidence type="ECO:0000256" key="3">
    <source>
        <dbReference type="ARBA" id="ARBA00012756"/>
    </source>
</evidence>
<dbReference type="GO" id="GO:0004565">
    <property type="term" value="F:beta-galactosidase activity"/>
    <property type="evidence" value="ECO:0007669"/>
    <property type="project" value="UniProtKB-EC"/>
</dbReference>
<dbReference type="SUPFAM" id="SSF51445">
    <property type="entry name" value="(Trans)glycosidases"/>
    <property type="match status" value="1"/>
</dbReference>
<organism evidence="13 14">
    <name type="scientific">Alicyclobacillus cellulosilyticus</name>
    <dbReference type="NCBI Taxonomy" id="1003997"/>
    <lineage>
        <taxon>Bacteria</taxon>
        <taxon>Bacillati</taxon>
        <taxon>Bacillota</taxon>
        <taxon>Bacilli</taxon>
        <taxon>Bacillales</taxon>
        <taxon>Alicyclobacillaceae</taxon>
        <taxon>Alicyclobacillus</taxon>
    </lineage>
</organism>
<reference evidence="13" key="2">
    <citation type="submission" date="2020-09" db="EMBL/GenBank/DDBJ databases">
        <authorList>
            <person name="Sun Q."/>
            <person name="Ohkuma M."/>
        </authorList>
    </citation>
    <scope>NUCLEOTIDE SEQUENCE</scope>
    <source>
        <strain evidence="13">JCM 18487</strain>
    </source>
</reference>
<feature type="active site" description="Proton donor" evidence="7">
    <location>
        <position position="158"/>
    </location>
</feature>
<evidence type="ECO:0000256" key="8">
    <source>
        <dbReference type="PIRSR" id="PIRSR001084-2"/>
    </source>
</evidence>
<evidence type="ECO:0000256" key="5">
    <source>
        <dbReference type="ARBA" id="ARBA00023295"/>
    </source>
</evidence>
<feature type="active site" description="Nucleophile" evidence="7">
    <location>
        <position position="316"/>
    </location>
</feature>
<evidence type="ECO:0000259" key="11">
    <source>
        <dbReference type="Pfam" id="PF08532"/>
    </source>
</evidence>
<dbReference type="InterPro" id="IPR013739">
    <property type="entry name" value="Beta_galactosidase_C"/>
</dbReference>
<dbReference type="InterPro" id="IPR013529">
    <property type="entry name" value="Glyco_hydro_42_N"/>
</dbReference>
<evidence type="ECO:0000256" key="4">
    <source>
        <dbReference type="ARBA" id="ARBA00022801"/>
    </source>
</evidence>
<dbReference type="Gene3D" id="3.20.20.80">
    <property type="entry name" value="Glycosidases"/>
    <property type="match status" value="1"/>
</dbReference>
<dbReference type="RefSeq" id="WP_188881670.1">
    <property type="nucleotide sequence ID" value="NZ_BMOY01000013.1"/>
</dbReference>
<dbReference type="InterPro" id="IPR013738">
    <property type="entry name" value="Beta_galactosidase_Trimer"/>
</dbReference>
<evidence type="ECO:0000313" key="13">
    <source>
        <dbReference type="EMBL" id="GGJ03721.1"/>
    </source>
</evidence>
<dbReference type="PANTHER" id="PTHR36447:SF1">
    <property type="entry name" value="BETA-GALACTOSIDASE GANA"/>
    <property type="match status" value="1"/>
</dbReference>
<dbReference type="GO" id="GO:0009341">
    <property type="term" value="C:beta-galactosidase complex"/>
    <property type="evidence" value="ECO:0007669"/>
    <property type="project" value="InterPro"/>
</dbReference>
<name>A0A917KAE5_9BACL</name>
<keyword evidence="9" id="KW-0479">Metal-binding</keyword>
<dbReference type="PIRSF" id="PIRSF001084">
    <property type="entry name" value="B-galactosidase"/>
    <property type="match status" value="1"/>
</dbReference>
<dbReference type="Proteomes" id="UP000637695">
    <property type="component" value="Unassembled WGS sequence"/>
</dbReference>
<evidence type="ECO:0000256" key="1">
    <source>
        <dbReference type="ARBA" id="ARBA00001412"/>
    </source>
</evidence>
<dbReference type="SUPFAM" id="SSF52317">
    <property type="entry name" value="Class I glutamine amidotransferase-like"/>
    <property type="match status" value="1"/>
</dbReference>
<dbReference type="InterPro" id="IPR017853">
    <property type="entry name" value="GH"/>
</dbReference>
<dbReference type="AlphaFoldDB" id="A0A917KAE5"/>
<evidence type="ECO:0000256" key="9">
    <source>
        <dbReference type="PIRSR" id="PIRSR001084-3"/>
    </source>
</evidence>
<keyword evidence="4 6" id="KW-0378">Hydrolase</keyword>
<dbReference type="PANTHER" id="PTHR36447">
    <property type="entry name" value="BETA-GALACTOSIDASE GANA"/>
    <property type="match status" value="1"/>
</dbReference>
<feature type="domain" description="Glycoside hydrolase family 42 N-terminal" evidence="10">
    <location>
        <begin position="20"/>
        <end position="395"/>
    </location>
</feature>
<dbReference type="GO" id="GO:0006012">
    <property type="term" value="P:galactose metabolic process"/>
    <property type="evidence" value="ECO:0007669"/>
    <property type="project" value="InterPro"/>
</dbReference>
<evidence type="ECO:0000313" key="14">
    <source>
        <dbReference type="Proteomes" id="UP000637695"/>
    </source>
</evidence>
<gene>
    <name evidence="13" type="ORF">GCM10010885_11230</name>
</gene>
<keyword evidence="9" id="KW-0862">Zinc</keyword>
<accession>A0A917KAE5</accession>
<evidence type="ECO:0000256" key="7">
    <source>
        <dbReference type="PIRSR" id="PIRSR001084-1"/>
    </source>
</evidence>
<feature type="binding site" evidence="8">
    <location>
        <position position="119"/>
    </location>
    <ligand>
        <name>substrate</name>
    </ligand>
</feature>
<feature type="binding site" evidence="8">
    <location>
        <position position="324"/>
    </location>
    <ligand>
        <name>substrate</name>
    </ligand>
</feature>
<evidence type="ECO:0000259" key="12">
    <source>
        <dbReference type="Pfam" id="PF08533"/>
    </source>
</evidence>
<dbReference type="Pfam" id="PF08532">
    <property type="entry name" value="Glyco_hydro_42M"/>
    <property type="match status" value="1"/>
</dbReference>
<proteinExistence type="inferred from homology"/>
<dbReference type="EMBL" id="BMOY01000013">
    <property type="protein sequence ID" value="GGJ03721.1"/>
    <property type="molecule type" value="Genomic_DNA"/>
</dbReference>
<feature type="binding site" evidence="8">
    <location>
        <position position="157"/>
    </location>
    <ligand>
        <name>substrate</name>
    </ligand>
</feature>